<dbReference type="InterPro" id="IPR003660">
    <property type="entry name" value="HAMP_dom"/>
</dbReference>
<evidence type="ECO:0000313" key="10">
    <source>
        <dbReference type="Proteomes" id="UP000290287"/>
    </source>
</evidence>
<dbReference type="GO" id="GO:0004888">
    <property type="term" value="F:transmembrane signaling receptor activity"/>
    <property type="evidence" value="ECO:0007669"/>
    <property type="project" value="InterPro"/>
</dbReference>
<evidence type="ECO:0000259" key="7">
    <source>
        <dbReference type="PROSITE" id="PS50111"/>
    </source>
</evidence>
<dbReference type="PANTHER" id="PTHR32089">
    <property type="entry name" value="METHYL-ACCEPTING CHEMOTAXIS PROTEIN MCPB"/>
    <property type="match status" value="1"/>
</dbReference>
<dbReference type="InterPro" id="IPR004089">
    <property type="entry name" value="MCPsignal_dom"/>
</dbReference>
<evidence type="ECO:0000256" key="3">
    <source>
        <dbReference type="ARBA" id="ARBA00029447"/>
    </source>
</evidence>
<dbReference type="PRINTS" id="PR00260">
    <property type="entry name" value="CHEMTRNSDUCR"/>
</dbReference>
<dbReference type="GO" id="GO:0006935">
    <property type="term" value="P:chemotaxis"/>
    <property type="evidence" value="ECO:0007669"/>
    <property type="project" value="InterPro"/>
</dbReference>
<comment type="subcellular location">
    <subcellularLocation>
        <location evidence="1">Membrane</location>
    </subcellularLocation>
</comment>
<comment type="caution">
    <text evidence="9">The sequence shown here is derived from an EMBL/GenBank/DDBJ whole genome shotgun (WGS) entry which is preliminary data.</text>
</comment>
<dbReference type="OrthoDB" id="9806704at2"/>
<feature type="domain" description="Methyl-accepting transducer" evidence="7">
    <location>
        <begin position="498"/>
        <end position="734"/>
    </location>
</feature>
<keyword evidence="5" id="KW-0175">Coiled coil</keyword>
<keyword evidence="6" id="KW-0472">Membrane</keyword>
<dbReference type="Proteomes" id="UP000290287">
    <property type="component" value="Unassembled WGS sequence"/>
</dbReference>
<dbReference type="SUPFAM" id="SSF58104">
    <property type="entry name" value="Methyl-accepting chemotaxis protein (MCP) signaling domain"/>
    <property type="match status" value="1"/>
</dbReference>
<comment type="similarity">
    <text evidence="3">Belongs to the methyl-accepting chemotaxis (MCP) protein family.</text>
</comment>
<keyword evidence="10" id="KW-1185">Reference proteome</keyword>
<dbReference type="Gene3D" id="6.10.340.10">
    <property type="match status" value="1"/>
</dbReference>
<dbReference type="Pfam" id="PF00015">
    <property type="entry name" value="MCPsignal"/>
    <property type="match status" value="1"/>
</dbReference>
<keyword evidence="6" id="KW-0812">Transmembrane</keyword>
<dbReference type="SMART" id="SM00283">
    <property type="entry name" value="MA"/>
    <property type="match status" value="1"/>
</dbReference>
<feature type="transmembrane region" description="Helical" evidence="6">
    <location>
        <begin position="416"/>
        <end position="438"/>
    </location>
</feature>
<protein>
    <submittedName>
        <fullName evidence="9">Methyl-accepting chemotaxis protein</fullName>
    </submittedName>
</protein>
<evidence type="ECO:0000256" key="6">
    <source>
        <dbReference type="SAM" id="Phobius"/>
    </source>
</evidence>
<dbReference type="PANTHER" id="PTHR32089:SF120">
    <property type="entry name" value="METHYL-ACCEPTING CHEMOTAXIS PROTEIN TLPQ"/>
    <property type="match status" value="1"/>
</dbReference>
<dbReference type="GO" id="GO:0016020">
    <property type="term" value="C:membrane"/>
    <property type="evidence" value="ECO:0007669"/>
    <property type="project" value="UniProtKB-SubCell"/>
</dbReference>
<reference evidence="9 10" key="1">
    <citation type="submission" date="2017-10" db="EMBL/GenBank/DDBJ databases">
        <title>Nyctiphanis sp. nov., isolated from the stomach of the euphausiid Nyctiphanes simplex (Hansen, 1911) in the Gulf of California.</title>
        <authorList>
            <person name="Gomez-Gil B."/>
            <person name="Aguilar-Mendez M."/>
            <person name="Lopez-Cortes A."/>
            <person name="Gomez-Gutierrez J."/>
            <person name="Roque A."/>
            <person name="Lang E."/>
            <person name="Gonzalez-Castillo A."/>
        </authorList>
    </citation>
    <scope>NUCLEOTIDE SEQUENCE [LARGE SCALE GENOMIC DNA]</scope>
    <source>
        <strain evidence="9 10">CAIM 600</strain>
    </source>
</reference>
<name>A0A4V1LRV0_9GAMM</name>
<evidence type="ECO:0000313" key="9">
    <source>
        <dbReference type="EMBL" id="RXJ69468.1"/>
    </source>
</evidence>
<dbReference type="InterPro" id="IPR004090">
    <property type="entry name" value="Chemotax_Me-accpt_rcpt"/>
</dbReference>
<dbReference type="AlphaFoldDB" id="A0A4V1LRV0"/>
<feature type="domain" description="HAMP" evidence="8">
    <location>
        <begin position="440"/>
        <end position="493"/>
    </location>
</feature>
<keyword evidence="2 4" id="KW-0807">Transducer</keyword>
<dbReference type="PROSITE" id="PS50111">
    <property type="entry name" value="CHEMOTAXIS_TRANSDUC_2"/>
    <property type="match status" value="1"/>
</dbReference>
<dbReference type="EMBL" id="PEIB01000055">
    <property type="protein sequence ID" value="RXJ69468.1"/>
    <property type="molecule type" value="Genomic_DNA"/>
</dbReference>
<evidence type="ECO:0000256" key="5">
    <source>
        <dbReference type="SAM" id="Coils"/>
    </source>
</evidence>
<evidence type="ECO:0000256" key="1">
    <source>
        <dbReference type="ARBA" id="ARBA00004370"/>
    </source>
</evidence>
<dbReference type="Gene3D" id="1.10.287.950">
    <property type="entry name" value="Methyl-accepting chemotaxis protein"/>
    <property type="match status" value="1"/>
</dbReference>
<gene>
    <name evidence="9" type="ORF">CS022_23800</name>
</gene>
<dbReference type="FunFam" id="1.10.287.950:FF:000001">
    <property type="entry name" value="Methyl-accepting chemotaxis sensory transducer"/>
    <property type="match status" value="1"/>
</dbReference>
<dbReference type="Pfam" id="PF00672">
    <property type="entry name" value="HAMP"/>
    <property type="match status" value="1"/>
</dbReference>
<evidence type="ECO:0000256" key="2">
    <source>
        <dbReference type="ARBA" id="ARBA00023224"/>
    </source>
</evidence>
<evidence type="ECO:0000256" key="4">
    <source>
        <dbReference type="PROSITE-ProRule" id="PRU00284"/>
    </source>
</evidence>
<keyword evidence="6" id="KW-1133">Transmembrane helix</keyword>
<dbReference type="CDD" id="cd06225">
    <property type="entry name" value="HAMP"/>
    <property type="match status" value="1"/>
</dbReference>
<accession>A0A4V1LRV0</accession>
<feature type="coiled-coil region" evidence="5">
    <location>
        <begin position="576"/>
        <end position="613"/>
    </location>
</feature>
<evidence type="ECO:0000259" key="8">
    <source>
        <dbReference type="PROSITE" id="PS50885"/>
    </source>
</evidence>
<organism evidence="9 10">
    <name type="scientific">Veronia nyctiphanis</name>
    <dbReference type="NCBI Taxonomy" id="1278244"/>
    <lineage>
        <taxon>Bacteria</taxon>
        <taxon>Pseudomonadati</taxon>
        <taxon>Pseudomonadota</taxon>
        <taxon>Gammaproteobacteria</taxon>
        <taxon>Vibrionales</taxon>
        <taxon>Vibrionaceae</taxon>
        <taxon>Veronia</taxon>
    </lineage>
</organism>
<dbReference type="RefSeq" id="WP_129124340.1">
    <property type="nucleotide sequence ID" value="NZ_PEIB01000055.1"/>
</dbReference>
<dbReference type="SMART" id="SM00304">
    <property type="entry name" value="HAMP"/>
    <property type="match status" value="1"/>
</dbReference>
<dbReference type="PROSITE" id="PS50885">
    <property type="entry name" value="HAMP"/>
    <property type="match status" value="1"/>
</dbReference>
<sequence>MKIAMKIIFSCTILCATGVIVSGVHIGFRAADLSEDALTKRQKDQLVAIREVKKHEVENYFTQIQRQLATLSKDLTSLDAITDFTKTFTTYSPKLEGDDGGHALKRYYREQFATRYSEANNGRETNVTGHLNQMSDKAVALQTRYIAANPNKLGEKHLLNSDTLGTDYDKAHDKYHQTYKRFLETFGYYDIFLVDVSGNIVYSVFKEIDFATNLRTGPYKSSGIARAFNRAIANDEGQFHLEDFDSYYPSYEASASFIAMPMFKEAEKVGAIIFQMPVDEINKLMTFNGSWDFAGLGKTGESYLVGSDQRMRSEPRLLIENKPKYFSMLQQSNVSPSVVSQIKAQNTTVGIKTLSHATVTDALNGQSGIEIIDNLAGDKIFSAYSPLNVAGLSWAILTEMRHDEALSDVGNLLTSLFSIMIVESLIMIIVAALISYWIGKSISSPIRLLSKKIQAISQSNDLTERLPVEQKGEVGELASSLNEFFDLIQSTMKQFCVATKMLNKDTSAISMNMSSTRNAIDEQTLKAASVSSAIEEMSASIVQVSGVANQAAEYVQEANQTGTKGVEIGNSLGEDISQLNDDMEAAIEAIGRLQSQRQSIEQILNVIQEIAEQTNLLALNAAIEAARAGEQGRGFAVVADEVRCLAGRTQQSTEEIRIKIDGLQKETSSVQYGIEQANRSLLKGKETCNLNTEMLAKNIEMLQVLSDLNSQVATATTQQRDVTEDISRSIVSINDSSTSVSMQVNEVDIVISNLAEQSENLHCEMARLKY</sequence>
<dbReference type="CDD" id="cd11386">
    <property type="entry name" value="MCP_signal"/>
    <property type="match status" value="1"/>
</dbReference>
<proteinExistence type="inferred from homology"/>
<dbReference type="GO" id="GO:0007165">
    <property type="term" value="P:signal transduction"/>
    <property type="evidence" value="ECO:0007669"/>
    <property type="project" value="UniProtKB-KW"/>
</dbReference>